<keyword evidence="4" id="KW-1185">Reference proteome</keyword>
<dbReference type="RefSeq" id="WP_097123586.1">
    <property type="nucleotide sequence ID" value="NZ_OCND01000014.1"/>
</dbReference>
<dbReference type="PANTHER" id="PTHR30251">
    <property type="entry name" value="PILUS ASSEMBLY CHAPERONE"/>
    <property type="match status" value="1"/>
</dbReference>
<dbReference type="Proteomes" id="UP000219374">
    <property type="component" value="Unassembled WGS sequence"/>
</dbReference>
<dbReference type="GO" id="GO:0071555">
    <property type="term" value="P:cell wall organization"/>
    <property type="evidence" value="ECO:0007669"/>
    <property type="project" value="InterPro"/>
</dbReference>
<dbReference type="InterPro" id="IPR016147">
    <property type="entry name" value="Pili_assmbl_chaperone_N"/>
</dbReference>
<evidence type="ECO:0000259" key="2">
    <source>
        <dbReference type="Pfam" id="PF00345"/>
    </source>
</evidence>
<gene>
    <name evidence="3" type="ORF">SAMN06296416_11416</name>
</gene>
<evidence type="ECO:0000313" key="4">
    <source>
        <dbReference type="Proteomes" id="UP000219374"/>
    </source>
</evidence>
<keyword evidence="1" id="KW-0732">Signal</keyword>
<evidence type="ECO:0000313" key="3">
    <source>
        <dbReference type="EMBL" id="SOD57506.1"/>
    </source>
</evidence>
<feature type="chain" id="PRO_5013375537" evidence="1">
    <location>
        <begin position="23"/>
        <end position="243"/>
    </location>
</feature>
<sequence>MRSGWCGILCLAWLASAVPALASGLQVSPTTLTLPAERNADGLWLSNTGNSVLRAQLRVYRWTQENAEEKLEPTRDLAISPPMLELPPGERQLVRLIRLGAPPQEAETSYRVIVDELPPAAAPNSSGLQFVLRYSIPVFLSSAGEAAPAPVLHATLDRSQPDVEVEISNSGGLRAQIADLAYVDAGGRRHLLAPGLLGYVLPGQRMRWPLARPSAQLPPGGTLKARINGEAEEQSLSLASAAR</sequence>
<dbReference type="InterPro" id="IPR013783">
    <property type="entry name" value="Ig-like_fold"/>
</dbReference>
<dbReference type="SUPFAM" id="SSF49354">
    <property type="entry name" value="PapD-like"/>
    <property type="match status" value="1"/>
</dbReference>
<dbReference type="Pfam" id="PF00345">
    <property type="entry name" value="PapD_N"/>
    <property type="match status" value="1"/>
</dbReference>
<protein>
    <submittedName>
        <fullName evidence="3">Fimbrial chaperone protein</fullName>
    </submittedName>
</protein>
<proteinExistence type="predicted"/>
<accession>A0A286DFX2</accession>
<dbReference type="OrthoDB" id="511700at2"/>
<name>A0A286DFX2_9GAMM</name>
<evidence type="ECO:0000256" key="1">
    <source>
        <dbReference type="SAM" id="SignalP"/>
    </source>
</evidence>
<organism evidence="3 4">
    <name type="scientific">Pseudoxanthomonas wuyuanensis</name>
    <dbReference type="NCBI Taxonomy" id="1073196"/>
    <lineage>
        <taxon>Bacteria</taxon>
        <taxon>Pseudomonadati</taxon>
        <taxon>Pseudomonadota</taxon>
        <taxon>Gammaproteobacteria</taxon>
        <taxon>Lysobacterales</taxon>
        <taxon>Lysobacteraceae</taxon>
        <taxon>Pseudoxanthomonas</taxon>
    </lineage>
</organism>
<reference evidence="3 4" key="1">
    <citation type="submission" date="2017-09" db="EMBL/GenBank/DDBJ databases">
        <authorList>
            <person name="Ehlers B."/>
            <person name="Leendertz F.H."/>
        </authorList>
    </citation>
    <scope>NUCLEOTIDE SEQUENCE [LARGE SCALE GENOMIC DNA]</scope>
    <source>
        <strain evidence="3 4">CGMCC 1.10978</strain>
    </source>
</reference>
<dbReference type="AlphaFoldDB" id="A0A286DFX2"/>
<dbReference type="InterPro" id="IPR050643">
    <property type="entry name" value="Periplasmic_pilus_chap"/>
</dbReference>
<dbReference type="PANTHER" id="PTHR30251:SF4">
    <property type="entry name" value="SLR1668 PROTEIN"/>
    <property type="match status" value="1"/>
</dbReference>
<feature type="domain" description="Pili assembly chaperone N-terminal" evidence="2">
    <location>
        <begin position="24"/>
        <end position="140"/>
    </location>
</feature>
<feature type="signal peptide" evidence="1">
    <location>
        <begin position="1"/>
        <end position="22"/>
    </location>
</feature>
<dbReference type="Gene3D" id="2.60.40.10">
    <property type="entry name" value="Immunoglobulins"/>
    <property type="match status" value="1"/>
</dbReference>
<dbReference type="EMBL" id="OCND01000014">
    <property type="protein sequence ID" value="SOD57506.1"/>
    <property type="molecule type" value="Genomic_DNA"/>
</dbReference>
<dbReference type="GO" id="GO:0030288">
    <property type="term" value="C:outer membrane-bounded periplasmic space"/>
    <property type="evidence" value="ECO:0007669"/>
    <property type="project" value="InterPro"/>
</dbReference>
<dbReference type="InterPro" id="IPR008962">
    <property type="entry name" value="PapD-like_sf"/>
</dbReference>